<protein>
    <submittedName>
        <fullName evidence="1">Excisionase</fullName>
    </submittedName>
</protein>
<dbReference type="InterPro" id="IPR038148">
    <property type="entry name" value="Tn1545/Tn916_Xis"/>
</dbReference>
<reference evidence="1 2" key="1">
    <citation type="submission" date="2024-03" db="EMBL/GenBank/DDBJ databases">
        <title>Human intestinal bacterial collection.</title>
        <authorList>
            <person name="Pauvert C."/>
            <person name="Hitch T.C.A."/>
            <person name="Clavel T."/>
        </authorList>
    </citation>
    <scope>NUCLEOTIDE SEQUENCE [LARGE SCALE GENOMIC DNA]</scope>
    <source>
        <strain evidence="1 2">CLA-JM-H10</strain>
    </source>
</reference>
<evidence type="ECO:0000313" key="1">
    <source>
        <dbReference type="EMBL" id="MEQ2534744.1"/>
    </source>
</evidence>
<sequence length="73" mass="8674">MKNESDISRSYQVPIWHKATLSMEEAMAYTGIGRDKLREMTNREDCPFILWNGSKRLIKRQAFDEYILKVYSI</sequence>
<dbReference type="NCBIfam" id="TIGR01764">
    <property type="entry name" value="excise"/>
    <property type="match status" value="1"/>
</dbReference>
<dbReference type="Proteomes" id="UP001480973">
    <property type="component" value="Unassembled WGS sequence"/>
</dbReference>
<dbReference type="InterPro" id="IPR010093">
    <property type="entry name" value="SinI_DNA-bd"/>
</dbReference>
<accession>A0ABV1GMN0</accession>
<proteinExistence type="predicted"/>
<comment type="caution">
    <text evidence="1">The sequence shown here is derived from an EMBL/GenBank/DDBJ whole genome shotgun (WGS) entry which is preliminary data.</text>
</comment>
<dbReference type="InterPro" id="IPR015122">
    <property type="entry name" value="Tn916-Xis"/>
</dbReference>
<dbReference type="Pfam" id="PF09035">
    <property type="entry name" value="Tn916-Xis"/>
    <property type="match status" value="1"/>
</dbReference>
<dbReference type="EMBL" id="JBBMES010000005">
    <property type="protein sequence ID" value="MEQ2534744.1"/>
    <property type="molecule type" value="Genomic_DNA"/>
</dbReference>
<evidence type="ECO:0000313" key="2">
    <source>
        <dbReference type="Proteomes" id="UP001480973"/>
    </source>
</evidence>
<gene>
    <name evidence="1" type="ORF">WMO38_06395</name>
</gene>
<name>A0ABV1GMN0_9FIRM</name>
<keyword evidence="2" id="KW-1185">Reference proteome</keyword>
<organism evidence="1 2">
    <name type="scientific">Lachnospira intestinalis</name>
    <dbReference type="NCBI Taxonomy" id="3133158"/>
    <lineage>
        <taxon>Bacteria</taxon>
        <taxon>Bacillati</taxon>
        <taxon>Bacillota</taxon>
        <taxon>Clostridia</taxon>
        <taxon>Lachnospirales</taxon>
        <taxon>Lachnospiraceae</taxon>
        <taxon>Lachnospira</taxon>
    </lineage>
</organism>
<dbReference type="Gene3D" id="3.90.105.50">
    <property type="match status" value="1"/>
</dbReference>